<sequence>MIFSNKYSRLIPLHLLLFIVSCNIPDLIKTDQFLLEESIRTYGALAIVIYMEVRTYRKINNSLG</sequence>
<dbReference type="EMBL" id="FMAO01000002">
    <property type="protein sequence ID" value="SCB84441.1"/>
    <property type="molecule type" value="Genomic_DNA"/>
</dbReference>
<keyword evidence="2" id="KW-1185">Reference proteome</keyword>
<dbReference type="PROSITE" id="PS51257">
    <property type="entry name" value="PROKAR_LIPOPROTEIN"/>
    <property type="match status" value="1"/>
</dbReference>
<proteinExistence type="predicted"/>
<gene>
    <name evidence="1" type="ORF">GA0061074_102138</name>
</gene>
<evidence type="ECO:0000313" key="2">
    <source>
        <dbReference type="Proteomes" id="UP000199268"/>
    </source>
</evidence>
<reference evidence="2" key="1">
    <citation type="submission" date="2016-08" db="EMBL/GenBank/DDBJ databases">
        <authorList>
            <person name="Varghese N."/>
            <person name="Submissions Spin"/>
        </authorList>
    </citation>
    <scope>NUCLEOTIDE SEQUENCE [LARGE SCALE GENOMIC DNA]</scope>
    <source>
        <strain evidence="2">R-53094</strain>
    </source>
</reference>
<protein>
    <recommendedName>
        <fullName evidence="3">Lipoprotein</fullName>
    </recommendedName>
</protein>
<dbReference type="AlphaFoldDB" id="A0A1C3ZQ76"/>
<evidence type="ECO:0008006" key="3">
    <source>
        <dbReference type="Google" id="ProtNLM"/>
    </source>
</evidence>
<evidence type="ECO:0000313" key="1">
    <source>
        <dbReference type="EMBL" id="SCB84441.1"/>
    </source>
</evidence>
<dbReference type="STRING" id="1505725.GA0061074_102138"/>
<accession>A0A1C3ZQ76</accession>
<organism evidence="1 2">
    <name type="scientific">Weissella bombi</name>
    <dbReference type="NCBI Taxonomy" id="1505725"/>
    <lineage>
        <taxon>Bacteria</taxon>
        <taxon>Bacillati</taxon>
        <taxon>Bacillota</taxon>
        <taxon>Bacilli</taxon>
        <taxon>Lactobacillales</taxon>
        <taxon>Lactobacillaceae</taxon>
        <taxon>Weissella</taxon>
    </lineage>
</organism>
<name>A0A1C3ZQ76_9LACO</name>
<dbReference type="Proteomes" id="UP000199268">
    <property type="component" value="Unassembled WGS sequence"/>
</dbReference>